<feature type="compositionally biased region" description="Pro residues" evidence="1">
    <location>
        <begin position="232"/>
        <end position="244"/>
    </location>
</feature>
<evidence type="ECO:0000313" key="3">
    <source>
        <dbReference type="Proteomes" id="UP001189429"/>
    </source>
</evidence>
<evidence type="ECO:0000313" key="2">
    <source>
        <dbReference type="EMBL" id="CAK0847728.1"/>
    </source>
</evidence>
<dbReference type="Proteomes" id="UP001189429">
    <property type="component" value="Unassembled WGS sequence"/>
</dbReference>
<organism evidence="2 3">
    <name type="scientific">Prorocentrum cordatum</name>
    <dbReference type="NCBI Taxonomy" id="2364126"/>
    <lineage>
        <taxon>Eukaryota</taxon>
        <taxon>Sar</taxon>
        <taxon>Alveolata</taxon>
        <taxon>Dinophyceae</taxon>
        <taxon>Prorocentrales</taxon>
        <taxon>Prorocentraceae</taxon>
        <taxon>Prorocentrum</taxon>
    </lineage>
</organism>
<gene>
    <name evidence="2" type="ORF">PCOR1329_LOCUS40859</name>
</gene>
<accession>A0ABN9TNS1</accession>
<proteinExistence type="predicted"/>
<name>A0ABN9TNS1_9DINO</name>
<reference evidence="2" key="1">
    <citation type="submission" date="2023-10" db="EMBL/GenBank/DDBJ databases">
        <authorList>
            <person name="Chen Y."/>
            <person name="Shah S."/>
            <person name="Dougan E. K."/>
            <person name="Thang M."/>
            <person name="Chan C."/>
        </authorList>
    </citation>
    <scope>NUCLEOTIDE SEQUENCE [LARGE SCALE GENOMIC DNA]</scope>
</reference>
<protein>
    <submittedName>
        <fullName evidence="2">Uncharacterized protein</fullName>
    </submittedName>
</protein>
<keyword evidence="3" id="KW-1185">Reference proteome</keyword>
<feature type="region of interest" description="Disordered" evidence="1">
    <location>
        <begin position="223"/>
        <end position="244"/>
    </location>
</feature>
<dbReference type="EMBL" id="CAUYUJ010014926">
    <property type="protein sequence ID" value="CAK0847728.1"/>
    <property type="molecule type" value="Genomic_DNA"/>
</dbReference>
<sequence>MRSLPAARLAVPIAALARQCQVAVAKRVAELAVPERGPDRVISEKACTLAEHWVVMDYKDGGGESRAGTFVHASSASWNGVLLLTKSYNDGKCLVSYRTTCAGTSVYLDLDDTCGWRTARRKFTSPVRQTKLHKNSFLFRSADTAITVFLAGGRALELRENGAKVTFTLVDPSEDTGRMTGTSDFRYFINTLGSICALPPTQPSQTLCQWALGWSTALRSAPRVASSSRVPSGPPRPMPTHSPA</sequence>
<comment type="caution">
    <text evidence="2">The sequence shown here is derived from an EMBL/GenBank/DDBJ whole genome shotgun (WGS) entry which is preliminary data.</text>
</comment>
<evidence type="ECO:0000256" key="1">
    <source>
        <dbReference type="SAM" id="MobiDB-lite"/>
    </source>
</evidence>